<dbReference type="NCBIfam" id="NF041492">
    <property type="entry name" value="MobF"/>
    <property type="match status" value="1"/>
</dbReference>
<dbReference type="Pfam" id="PF08751">
    <property type="entry name" value="TrwC"/>
    <property type="match status" value="1"/>
</dbReference>
<evidence type="ECO:0000313" key="2">
    <source>
        <dbReference type="EMBL" id="MBB6458769.1"/>
    </source>
</evidence>
<keyword evidence="3" id="KW-1185">Reference proteome</keyword>
<comment type="caution">
    <text evidence="2">The sequence shown here is derived from an EMBL/GenBank/DDBJ whole genome shotgun (WGS) entry which is preliminary data.</text>
</comment>
<dbReference type="Proteomes" id="UP000578000">
    <property type="component" value="Unassembled WGS sequence"/>
</dbReference>
<dbReference type="Pfam" id="PF13604">
    <property type="entry name" value="AAA_30"/>
    <property type="match status" value="1"/>
</dbReference>
<evidence type="ECO:0000313" key="3">
    <source>
        <dbReference type="Proteomes" id="UP000578000"/>
    </source>
</evidence>
<gene>
    <name evidence="2" type="ORF">HNR55_003384</name>
</gene>
<dbReference type="InterPro" id="IPR027417">
    <property type="entry name" value="P-loop_NTPase"/>
</dbReference>
<dbReference type="RefSeq" id="WP_166117127.1">
    <property type="nucleotide sequence ID" value="NZ_BAABDB010000012.1"/>
</dbReference>
<dbReference type="InterPro" id="IPR014862">
    <property type="entry name" value="TrwC"/>
</dbReference>
<dbReference type="SUPFAM" id="SSF55464">
    <property type="entry name" value="Origin of replication-binding domain, RBD-like"/>
    <property type="match status" value="1"/>
</dbReference>
<proteinExistence type="predicted"/>
<evidence type="ECO:0000259" key="1">
    <source>
        <dbReference type="Pfam" id="PF08751"/>
    </source>
</evidence>
<protein>
    <recommendedName>
        <fullName evidence="1">TrwC relaxase domain-containing protein</fullName>
    </recommendedName>
</protein>
<feature type="domain" description="TrwC relaxase" evidence="1">
    <location>
        <begin position="39"/>
        <end position="347"/>
    </location>
</feature>
<name>A0A841QI21_9PROT</name>
<dbReference type="Gene3D" id="3.40.50.300">
    <property type="entry name" value="P-loop containing nucleotide triphosphate hydrolases"/>
    <property type="match status" value="1"/>
</dbReference>
<reference evidence="2 3" key="1">
    <citation type="submission" date="2020-08" db="EMBL/GenBank/DDBJ databases">
        <title>Genomic Encyclopedia of Type Strains, Phase IV (KMG-IV): sequencing the most valuable type-strain genomes for metagenomic binning, comparative biology and taxonomic classification.</title>
        <authorList>
            <person name="Goeker M."/>
        </authorList>
    </citation>
    <scope>NUCLEOTIDE SEQUENCE [LARGE SCALE GENOMIC DNA]</scope>
    <source>
        <strain evidence="2 3">DSM 4491</strain>
    </source>
</reference>
<dbReference type="AlphaFoldDB" id="A0A841QI21"/>
<sequence>MITYRKLSADGAGKLIVAYLREHQLAPETDVRTEPDAARDVETGDRLNNYYTGKDGRGAWGPNIPARIAAALGIDVTRPPTDEELARLFECRRASDGEEWDGKHANRTISAIDFTASPDKSVTLAAEFAATKAEQALIWHIIQRANDQAMHFIADEIGQARRGKGGLGELQKGEVAWVSFRHYTARPAMHIQDGPGGATASVEIPVPGDPQAHIHNPVFNAVATEDGHLGSLDSARITRVTSHLFGAYFQAVLGELLRESGIRVRPDERGKAIVIEAIPRSVCEAFSKRSKQAEKQAKAFVARQGGDWNTMSADQKFKVLHQANLAYRSKKYNGTNDREIWREEAEALGWRHATVLTDEPLHALDDADRYERAYQIAARLLEEEFRTAAVLDRDVFRLHAAHGLIETGIKSVDDVRIVAEMIAARGITVDGKPTMFIEQVRDGRMRVATQAQLAVEKEMGELAGFAARNPEGALSAEAIAKAVRESGLDFTRDADHGRTQLAAIYALGQAGGLGFLVGVAGAGKTAALSPLVTAWKEDGRQVVGTALAWRQADALKDAGADRTVALSPLLREMEAGRLTLAHGSVLVVDEVSQIAPGQLLRLLRFQKEMGFSMRLLGDREQAQAIEAGDSVEILLRVLPREARPEILTTIRQKTERARRIAGMFRSNGRDLTLNEHEQRDKDTARVRQAIDMKRADGTFAVIGGDHAQVVADTADFYLRRRDMLVASGSARGITMSAPTNEDVMALSVAVRERLRARGEIGTEEIVRAGIDQRGEVYDLPLAVGDRVRLFSQTRCRVGAGRQTRWRELGSNGDFVDVRGWNDQGVFLRNLKGREGFVPWASLADPDTGRTKLGFGHAMTIDAAQGITSDEHINAMPRGTMAVSGFTTYVAESRHAHIAWTRVAEAPVREAITFARPLGDKTPVTYEDILNRVAADMGKHDYKDLAIDLAGATLRHEQDTTRWIRQNHEIEAAQRDGRAPGAAARSHVATRGLREVAPEQWDDISRTLRRSAYALQNQAEALVRRDQDITVEPLRKSAETLAPGKIIKRDRAIQRDNDMEV</sequence>
<dbReference type="SUPFAM" id="SSF52540">
    <property type="entry name" value="P-loop containing nucleoside triphosphate hydrolases"/>
    <property type="match status" value="2"/>
</dbReference>
<accession>A0A841QI21</accession>
<dbReference type="EMBL" id="JACHIE010000032">
    <property type="protein sequence ID" value="MBB6458769.1"/>
    <property type="molecule type" value="Genomic_DNA"/>
</dbReference>
<organism evidence="2 3">
    <name type="scientific">Acetobacter lovaniensis</name>
    <dbReference type="NCBI Taxonomy" id="104100"/>
    <lineage>
        <taxon>Bacteria</taxon>
        <taxon>Pseudomonadati</taxon>
        <taxon>Pseudomonadota</taxon>
        <taxon>Alphaproteobacteria</taxon>
        <taxon>Acetobacterales</taxon>
        <taxon>Acetobacteraceae</taxon>
        <taxon>Acetobacter</taxon>
    </lineage>
</organism>